<dbReference type="EMBL" id="JAAIIG010000020">
    <property type="protein sequence ID" value="NMM99325.1"/>
    <property type="molecule type" value="Genomic_DNA"/>
</dbReference>
<dbReference type="AlphaFoldDB" id="A0A7Y0EZM6"/>
<evidence type="ECO:0000313" key="3">
    <source>
        <dbReference type="Proteomes" id="UP000543419"/>
    </source>
</evidence>
<gene>
    <name evidence="2" type="ORF">G1C97_2283</name>
</gene>
<protein>
    <recommendedName>
        <fullName evidence="4">Tail assembly chaperone</fullName>
    </recommendedName>
</protein>
<feature type="region of interest" description="Disordered" evidence="1">
    <location>
        <begin position="59"/>
        <end position="104"/>
    </location>
</feature>
<evidence type="ECO:0008006" key="4">
    <source>
        <dbReference type="Google" id="ProtNLM"/>
    </source>
</evidence>
<feature type="compositionally biased region" description="Basic and acidic residues" evidence="1">
    <location>
        <begin position="84"/>
        <end position="95"/>
    </location>
</feature>
<dbReference type="RefSeq" id="WP_169241874.1">
    <property type="nucleotide sequence ID" value="NZ_JAAIIG010000020.1"/>
</dbReference>
<organism evidence="2 3">
    <name type="scientific">Bifidobacterium olomucense</name>
    <dbReference type="NCBI Taxonomy" id="2675324"/>
    <lineage>
        <taxon>Bacteria</taxon>
        <taxon>Bacillati</taxon>
        <taxon>Actinomycetota</taxon>
        <taxon>Actinomycetes</taxon>
        <taxon>Bifidobacteriales</taxon>
        <taxon>Bifidobacteriaceae</taxon>
        <taxon>Bifidobacterium</taxon>
    </lineage>
</organism>
<evidence type="ECO:0000256" key="1">
    <source>
        <dbReference type="SAM" id="MobiDB-lite"/>
    </source>
</evidence>
<sequence length="133" mass="15184">MRRVYGLGVYELRPLETADLAANLPAGSLVWQELDIPAAWSVDQYLLALQIDQMNMWMWGNADPKKRGPKPRPLPRPGQGAPSTRDDGKPADGHERHVRRIEVQPMTIAEFQRWRAQRFSDERVEKSRPLAGT</sequence>
<evidence type="ECO:0000313" key="2">
    <source>
        <dbReference type="EMBL" id="NMM99325.1"/>
    </source>
</evidence>
<accession>A0A7Y0EZM6</accession>
<reference evidence="2 3" key="1">
    <citation type="submission" date="2020-02" db="EMBL/GenBank/DDBJ databases">
        <title>Characterization of phylogenetic diversity of novel bifidobacterial species isolated in Czech ZOOs.</title>
        <authorList>
            <person name="Lugli G.A."/>
            <person name="Vera N.B."/>
            <person name="Ventura M."/>
        </authorList>
    </citation>
    <scope>NUCLEOTIDE SEQUENCE [LARGE SCALE GENOMIC DNA]</scope>
    <source>
        <strain evidence="2 3">DSM 109959</strain>
    </source>
</reference>
<proteinExistence type="predicted"/>
<name>A0A7Y0EZM6_9BIFI</name>
<dbReference type="Proteomes" id="UP000543419">
    <property type="component" value="Unassembled WGS sequence"/>
</dbReference>
<comment type="caution">
    <text evidence="2">The sequence shown here is derived from an EMBL/GenBank/DDBJ whole genome shotgun (WGS) entry which is preliminary data.</text>
</comment>
<keyword evidence="3" id="KW-1185">Reference proteome</keyword>